<dbReference type="PANTHER" id="PTHR43000">
    <property type="entry name" value="DTDP-D-GLUCOSE 4,6-DEHYDRATASE-RELATED"/>
    <property type="match status" value="1"/>
</dbReference>
<reference evidence="2 3" key="1">
    <citation type="submission" date="2006-03" db="EMBL/GenBank/DDBJ databases">
        <authorList>
            <person name="Giovannoni S.J."/>
            <person name="Cho J.-C."/>
            <person name="Ferriera S."/>
            <person name="Johnson J."/>
            <person name="Kravitz S."/>
            <person name="Halpern A."/>
            <person name="Remington K."/>
            <person name="Beeson K."/>
            <person name="Tran B."/>
            <person name="Rogers Y.-H."/>
            <person name="Friedman R."/>
            <person name="Venter J.C."/>
        </authorList>
    </citation>
    <scope>NUCLEOTIDE SEQUENCE [LARGE SCALE GENOMIC DNA]</scope>
    <source>
        <strain evidence="2 3">HTCC2207</strain>
    </source>
</reference>
<protein>
    <submittedName>
        <fullName evidence="2">CDP-glucose 4,6-dehydratase</fullName>
    </submittedName>
</protein>
<dbReference type="HOGENOM" id="CLU_007383_1_7_6"/>
<name>Q1YPS4_9GAMM</name>
<dbReference type="AlphaFoldDB" id="Q1YPS4"/>
<dbReference type="Pfam" id="PF16363">
    <property type="entry name" value="GDP_Man_Dehyd"/>
    <property type="match status" value="1"/>
</dbReference>
<accession>Q1YPS4</accession>
<proteinExistence type="predicted"/>
<dbReference type="NCBIfam" id="TIGR02622">
    <property type="entry name" value="CDP_4_6_dhtase"/>
    <property type="match status" value="1"/>
</dbReference>
<keyword evidence="3" id="KW-1185">Reference proteome</keyword>
<evidence type="ECO:0000313" key="2">
    <source>
        <dbReference type="EMBL" id="EAS46285.1"/>
    </source>
</evidence>
<gene>
    <name evidence="2" type="ORF">GB2207_05974</name>
</gene>
<sequence length="348" mass="38928">MKEFYNGKKVFITGHTGFKGSWLAFLLVGWGAQVKGYALPPSSGSLFSMLDLSLDIDHVEGDIRDYGKLSEALSDFQPDIVIHLAAQALVRHAYDDPFYTYETNVMGSLNLLRAVDSTPSVKSLVYITSDKCYENLEWVWGYREHDQLGGHDPYSASKACAEIVFSSFVRSYWSKRANFSASARAGNVIGGGDYSKDRIIPDCVSASLENKNVYLRNPNATRPWQHVLEPLSAYLKLAKSLFLGQIEEQPSSWNFGPNIEKEITTGELANMVLETLGSGTVSVDISEHPHEAGLLQLNCDKANLKLDWQPRWSGTEAIQMTANWYKSVNQGDCPKKVTDRNIEEYFNE</sequence>
<dbReference type="Gene3D" id="3.90.25.10">
    <property type="entry name" value="UDP-galactose 4-epimerase, domain 1"/>
    <property type="match status" value="1"/>
</dbReference>
<organism evidence="2 3">
    <name type="scientific">gamma proteobacterium HTCC2207</name>
    <dbReference type="NCBI Taxonomy" id="314287"/>
    <lineage>
        <taxon>Bacteria</taxon>
        <taxon>Pseudomonadati</taxon>
        <taxon>Pseudomonadota</taxon>
        <taxon>Gammaproteobacteria</taxon>
        <taxon>Cellvibrionales</taxon>
        <taxon>Porticoccaceae</taxon>
        <taxon>SAR92 clade</taxon>
    </lineage>
</organism>
<dbReference type="SUPFAM" id="SSF51735">
    <property type="entry name" value="NAD(P)-binding Rossmann-fold domains"/>
    <property type="match status" value="1"/>
</dbReference>
<dbReference type="Gene3D" id="3.40.50.720">
    <property type="entry name" value="NAD(P)-binding Rossmann-like Domain"/>
    <property type="match status" value="1"/>
</dbReference>
<dbReference type="InterPro" id="IPR016040">
    <property type="entry name" value="NAD(P)-bd_dom"/>
</dbReference>
<dbReference type="STRING" id="314287.GB2207_05974"/>
<dbReference type="eggNOG" id="COG0451">
    <property type="taxonomic scope" value="Bacteria"/>
</dbReference>
<dbReference type="InterPro" id="IPR013445">
    <property type="entry name" value="CDP_4_6_deHydtase"/>
</dbReference>
<feature type="domain" description="NAD(P)-binding" evidence="1">
    <location>
        <begin position="11"/>
        <end position="321"/>
    </location>
</feature>
<dbReference type="EMBL" id="AAPI01000008">
    <property type="protein sequence ID" value="EAS46285.1"/>
    <property type="molecule type" value="Genomic_DNA"/>
</dbReference>
<evidence type="ECO:0000313" key="3">
    <source>
        <dbReference type="Proteomes" id="UP000005555"/>
    </source>
</evidence>
<dbReference type="Proteomes" id="UP000005555">
    <property type="component" value="Unassembled WGS sequence"/>
</dbReference>
<dbReference type="InterPro" id="IPR036291">
    <property type="entry name" value="NAD(P)-bd_dom_sf"/>
</dbReference>
<comment type="caution">
    <text evidence="2">The sequence shown here is derived from an EMBL/GenBank/DDBJ whole genome shotgun (WGS) entry which is preliminary data.</text>
</comment>
<dbReference type="OrthoDB" id="9779041at2"/>
<evidence type="ECO:0000259" key="1">
    <source>
        <dbReference type="Pfam" id="PF16363"/>
    </source>
</evidence>